<dbReference type="EMBL" id="CP118721">
    <property type="protein sequence ID" value="WEA47319.1"/>
    <property type="molecule type" value="Genomic_DNA"/>
</dbReference>
<reference evidence="1 2" key="1">
    <citation type="submission" date="2023-02" db="EMBL/GenBank/DDBJ databases">
        <title>Complete genome sequence of Priestia aryabhattai G5MAi6, a methanol-tolerant strain isolated from tap water in Hong Kong.</title>
        <authorList>
            <person name="Leung K.M."/>
            <person name="Lai G.K.K."/>
            <person name="Griffin S.D.J."/>
        </authorList>
    </citation>
    <scope>NUCLEOTIDE SEQUENCE [LARGE SCALE GENOMIC DNA]</scope>
    <source>
        <strain evidence="1 2">G5MAi6</strain>
        <plasmid evidence="1 2">pG5MAi6_3</plasmid>
    </source>
</reference>
<name>A0ABD7X3M3_PRIAR</name>
<evidence type="ECO:0000313" key="2">
    <source>
        <dbReference type="Proteomes" id="UP001220217"/>
    </source>
</evidence>
<dbReference type="Proteomes" id="UP001220217">
    <property type="component" value="Plasmid pG5MAi6_3"/>
</dbReference>
<gene>
    <name evidence="1" type="ORF">PWO00_28500</name>
</gene>
<evidence type="ECO:0000313" key="1">
    <source>
        <dbReference type="EMBL" id="WEA47319.1"/>
    </source>
</evidence>
<proteinExistence type="predicted"/>
<geneLocation type="plasmid" evidence="1 2">
    <name>pG5MAi6_3</name>
</geneLocation>
<dbReference type="AlphaFoldDB" id="A0ABD7X3M3"/>
<dbReference type="RefSeq" id="WP_275037819.1">
    <property type="nucleotide sequence ID" value="NZ_CP118721.1"/>
</dbReference>
<protein>
    <submittedName>
        <fullName evidence="1">Replication terminator protein</fullName>
    </submittedName>
</protein>
<accession>A0ABD7X3M3</accession>
<sequence>MSQQIIDLNSFADGALAERFNIEFQKVLANVTDPNTDPEKARKLTITVSVKSDKRRKVSNVSVVAKTTLLPARDIQTQVLMDFDANGEVTGAELLSGEEGQMFIDKDGDPATDIGQKVEVSSNVLDLQKKQVNK</sequence>
<organism evidence="1 2">
    <name type="scientific">Priestia aryabhattai</name>
    <name type="common">Bacillus aryabhattai</name>
    <dbReference type="NCBI Taxonomy" id="412384"/>
    <lineage>
        <taxon>Bacteria</taxon>
        <taxon>Bacillati</taxon>
        <taxon>Bacillota</taxon>
        <taxon>Bacilli</taxon>
        <taxon>Bacillales</taxon>
        <taxon>Bacillaceae</taxon>
        <taxon>Priestia</taxon>
    </lineage>
</organism>
<keyword evidence="1" id="KW-0614">Plasmid</keyword>